<evidence type="ECO:0000313" key="2">
    <source>
        <dbReference type="EMBL" id="MBD0381373.1"/>
    </source>
</evidence>
<evidence type="ECO:0000313" key="3">
    <source>
        <dbReference type="Proteomes" id="UP000650466"/>
    </source>
</evidence>
<feature type="transmembrane region" description="Helical" evidence="1">
    <location>
        <begin position="84"/>
        <end position="101"/>
    </location>
</feature>
<keyword evidence="1" id="KW-0472">Membrane</keyword>
<proteinExistence type="predicted"/>
<protein>
    <submittedName>
        <fullName evidence="2">Uncharacterized protein</fullName>
    </submittedName>
</protein>
<feature type="transmembrane region" description="Helical" evidence="1">
    <location>
        <begin position="155"/>
        <end position="176"/>
    </location>
</feature>
<gene>
    <name evidence="2" type="ORF">ICC18_14700</name>
</gene>
<dbReference type="EMBL" id="JACVVD010000004">
    <property type="protein sequence ID" value="MBD0381373.1"/>
    <property type="molecule type" value="Genomic_DNA"/>
</dbReference>
<feature type="transmembrane region" description="Helical" evidence="1">
    <location>
        <begin position="254"/>
        <end position="277"/>
    </location>
</feature>
<keyword evidence="3" id="KW-1185">Reference proteome</keyword>
<feature type="transmembrane region" description="Helical" evidence="1">
    <location>
        <begin position="221"/>
        <end position="242"/>
    </location>
</feature>
<keyword evidence="1" id="KW-1133">Transmembrane helix</keyword>
<name>A0A926QK47_9BACL</name>
<dbReference type="Proteomes" id="UP000650466">
    <property type="component" value="Unassembled WGS sequence"/>
</dbReference>
<feature type="transmembrane region" description="Helical" evidence="1">
    <location>
        <begin position="20"/>
        <end position="41"/>
    </location>
</feature>
<feature type="transmembrane region" description="Helical" evidence="1">
    <location>
        <begin position="53"/>
        <end position="72"/>
    </location>
</feature>
<sequence length="285" mass="32135">MIKELLFRSEQKWLYQMSAIGFLLGGICCVCLLVQQAGFMFPPELQLHKPTSFCLAFGVFLSTTALIMPLSGLASHSRANFQRLLSIAVYYGYTVEIIQVFRGVDPRFGVGNFYTDILPGILDGVLFIAVIVMYVWLIAQFFLERSYQIHPLLVLGIRYGLLAAIIGFGSGVWMILAGGRLIGEQGNIMTVHFLGFHGLQAAPILAILLSRCPLSLRARLNWLHVSGLLWLMLSAYSIVPTILGRSLFQWSDPWVFPVYVIFVLWGILNMSLFTFYLKHRFVVSR</sequence>
<reference evidence="2" key="1">
    <citation type="submission" date="2020-09" db="EMBL/GenBank/DDBJ databases">
        <title>Draft Genome Sequence of Paenibacillus sp. WST5.</title>
        <authorList>
            <person name="Bao Z."/>
        </authorList>
    </citation>
    <scope>NUCLEOTIDE SEQUENCE</scope>
    <source>
        <strain evidence="2">WST5</strain>
    </source>
</reference>
<feature type="transmembrane region" description="Helical" evidence="1">
    <location>
        <begin position="188"/>
        <end position="209"/>
    </location>
</feature>
<dbReference type="AlphaFoldDB" id="A0A926QK47"/>
<dbReference type="RefSeq" id="WP_188175155.1">
    <property type="nucleotide sequence ID" value="NZ_JACVVD010000004.1"/>
</dbReference>
<keyword evidence="1" id="KW-0812">Transmembrane</keyword>
<evidence type="ECO:0000256" key="1">
    <source>
        <dbReference type="SAM" id="Phobius"/>
    </source>
</evidence>
<organism evidence="2 3">
    <name type="scientific">Paenibacillus sedimenti</name>
    <dbReference type="NCBI Taxonomy" id="2770274"/>
    <lineage>
        <taxon>Bacteria</taxon>
        <taxon>Bacillati</taxon>
        <taxon>Bacillota</taxon>
        <taxon>Bacilli</taxon>
        <taxon>Bacillales</taxon>
        <taxon>Paenibacillaceae</taxon>
        <taxon>Paenibacillus</taxon>
    </lineage>
</organism>
<feature type="transmembrane region" description="Helical" evidence="1">
    <location>
        <begin position="121"/>
        <end position="143"/>
    </location>
</feature>
<accession>A0A926QK47</accession>
<comment type="caution">
    <text evidence="2">The sequence shown here is derived from an EMBL/GenBank/DDBJ whole genome shotgun (WGS) entry which is preliminary data.</text>
</comment>